<sequence length="162" mass="16863">CPAFSPGGGSASRGAGHSPDRLLRAPGWPALVADAGSLPRGRRAVRTSPGGPPGAGPRRPRRAGRIAPSISASFQFLPTSGGNRGAGGVQVRSAPHPPAKVPRSGASTCSPPKARGQRMKKEATFRNFCWSIHTSQEQTTGLGSRPHLGQEADMWKSQVKTQ</sequence>
<keyword evidence="2" id="KW-1185">Reference proteome</keyword>
<accession>A0A8B7TCB1</accession>
<feature type="compositionally biased region" description="Gly residues" evidence="1">
    <location>
        <begin position="1"/>
        <end position="11"/>
    </location>
</feature>
<evidence type="ECO:0000313" key="2">
    <source>
        <dbReference type="Proteomes" id="UP000694851"/>
    </source>
</evidence>
<dbReference type="Proteomes" id="UP000694851">
    <property type="component" value="Unplaced"/>
</dbReference>
<reference evidence="3" key="1">
    <citation type="submission" date="2025-08" db="UniProtKB">
        <authorList>
            <consortium name="RefSeq"/>
        </authorList>
    </citation>
    <scope>IDENTIFICATION</scope>
    <source>
        <tissue evidence="3">Muscle</tissue>
    </source>
</reference>
<feature type="compositionally biased region" description="Polar residues" evidence="1">
    <location>
        <begin position="70"/>
        <end position="81"/>
    </location>
</feature>
<evidence type="ECO:0000256" key="1">
    <source>
        <dbReference type="SAM" id="MobiDB-lite"/>
    </source>
</evidence>
<feature type="region of interest" description="Disordered" evidence="1">
    <location>
        <begin position="136"/>
        <end position="162"/>
    </location>
</feature>
<name>A0A8B7TCB1_HIPAR</name>
<feature type="region of interest" description="Disordered" evidence="1">
    <location>
        <begin position="1"/>
        <end position="120"/>
    </location>
</feature>
<dbReference type="RefSeq" id="XP_019521543.1">
    <property type="nucleotide sequence ID" value="XM_019665998.1"/>
</dbReference>
<dbReference type="GeneID" id="109395172"/>
<dbReference type="KEGG" id="hai:109395172"/>
<gene>
    <name evidence="3" type="primary">LOC109395172</name>
</gene>
<dbReference type="AlphaFoldDB" id="A0A8B7TCB1"/>
<proteinExistence type="predicted"/>
<organism evidence="2 3">
    <name type="scientific">Hipposideros armiger</name>
    <name type="common">Great Himalayan leaf-nosed bat</name>
    <dbReference type="NCBI Taxonomy" id="186990"/>
    <lineage>
        <taxon>Eukaryota</taxon>
        <taxon>Metazoa</taxon>
        <taxon>Chordata</taxon>
        <taxon>Craniata</taxon>
        <taxon>Vertebrata</taxon>
        <taxon>Euteleostomi</taxon>
        <taxon>Mammalia</taxon>
        <taxon>Eutheria</taxon>
        <taxon>Laurasiatheria</taxon>
        <taxon>Chiroptera</taxon>
        <taxon>Yinpterochiroptera</taxon>
        <taxon>Rhinolophoidea</taxon>
        <taxon>Hipposideridae</taxon>
        <taxon>Hipposideros</taxon>
    </lineage>
</organism>
<feature type="non-terminal residue" evidence="3">
    <location>
        <position position="1"/>
    </location>
</feature>
<protein>
    <submittedName>
        <fullName evidence="3">Myosin IC heavy chain-like</fullName>
    </submittedName>
</protein>
<evidence type="ECO:0000313" key="3">
    <source>
        <dbReference type="RefSeq" id="XP_019521543.1"/>
    </source>
</evidence>